<feature type="signal peptide" evidence="3">
    <location>
        <begin position="1"/>
        <end position="25"/>
    </location>
</feature>
<evidence type="ECO:0000313" key="4">
    <source>
        <dbReference type="EMBL" id="BAW26842.1"/>
    </source>
</evidence>
<feature type="chain" id="PRO_5011956339" description="TolA protein" evidence="3">
    <location>
        <begin position="26"/>
        <end position="298"/>
    </location>
</feature>
<reference evidence="4 5" key="1">
    <citation type="submission" date="2015-11" db="EMBL/GenBank/DDBJ databases">
        <title>Complete genome sequencing of a biphenyl-degrading bacterium, Pseudomonas putida KF715 (=NBRC110667).</title>
        <authorList>
            <person name="Suenaga H."/>
            <person name="Fujihara N."/>
            <person name="Watanabe T."/>
            <person name="Hirose J."/>
            <person name="Kimura N."/>
            <person name="Yamazoe A."/>
            <person name="Hosoyama A."/>
            <person name="Shimodaira J."/>
            <person name="Furukawa K."/>
        </authorList>
    </citation>
    <scope>NUCLEOTIDE SEQUENCE [LARGE SCALE GENOMIC DNA]</scope>
    <source>
        <strain evidence="4 5">KF715</strain>
        <plasmid evidence="5">Plasmid pkf715a dna</plasmid>
    </source>
</reference>
<dbReference type="Proteomes" id="UP000218731">
    <property type="component" value="Plasmid pKF715A"/>
</dbReference>
<feature type="compositionally biased region" description="Low complexity" evidence="2">
    <location>
        <begin position="148"/>
        <end position="161"/>
    </location>
</feature>
<keyword evidence="4" id="KW-0614">Plasmid</keyword>
<feature type="region of interest" description="Disordered" evidence="2">
    <location>
        <begin position="100"/>
        <end position="164"/>
    </location>
</feature>
<gene>
    <name evidence="4" type="ORF">KF715C_pA3370</name>
</gene>
<evidence type="ECO:0000256" key="1">
    <source>
        <dbReference type="SAM" id="Coils"/>
    </source>
</evidence>
<accession>A0A1L7NN29</accession>
<evidence type="ECO:0000313" key="5">
    <source>
        <dbReference type="Proteomes" id="UP000218731"/>
    </source>
</evidence>
<evidence type="ECO:0008006" key="6">
    <source>
        <dbReference type="Google" id="ProtNLM"/>
    </source>
</evidence>
<organism evidence="4 5">
    <name type="scientific">Pseudomonas putida</name>
    <name type="common">Arthrobacter siderocapsulatus</name>
    <dbReference type="NCBI Taxonomy" id="303"/>
    <lineage>
        <taxon>Bacteria</taxon>
        <taxon>Pseudomonadati</taxon>
        <taxon>Pseudomonadota</taxon>
        <taxon>Gammaproteobacteria</taxon>
        <taxon>Pseudomonadales</taxon>
        <taxon>Pseudomonadaceae</taxon>
        <taxon>Pseudomonas</taxon>
    </lineage>
</organism>
<feature type="compositionally biased region" description="Polar residues" evidence="2">
    <location>
        <begin position="100"/>
        <end position="109"/>
    </location>
</feature>
<keyword evidence="1" id="KW-0175">Coiled coil</keyword>
<dbReference type="Gene3D" id="3.30.1150.10">
    <property type="match status" value="1"/>
</dbReference>
<feature type="compositionally biased region" description="Low complexity" evidence="2">
    <location>
        <begin position="123"/>
        <end position="135"/>
    </location>
</feature>
<feature type="coiled-coil region" evidence="1">
    <location>
        <begin position="36"/>
        <end position="63"/>
    </location>
</feature>
<sequence>MNESKLTYIALVLGAGALAVSVASAALSALPNSNKIAALAIEVADLRKQNTSLTDQLAIANQNRSRIDELDIGLTAMANVMNIDRQQLAKAMMEMKTADTMNGQAQVNRAESPKAVQPSPVTQQQPAARSAAPASVGDQPAKGVTVPASPASASAGKQSASEPESLIELDNPFADAPAASIHAGGEIPAPIAVVPAGTPKLTIEHVDSILAKRISEKWFQPAGAAANLSALIQMKMTRDGKVDSVVLTRPSGNAEFDTSVINAVKSIGAIGEVQHLSDADFEKAYANRIIQFTPQMGS</sequence>
<dbReference type="AlphaFoldDB" id="A0A1L7NN29"/>
<evidence type="ECO:0000256" key="3">
    <source>
        <dbReference type="SAM" id="SignalP"/>
    </source>
</evidence>
<geneLocation type="plasmid" evidence="5">
    <name>pkf715a dna</name>
</geneLocation>
<protein>
    <recommendedName>
        <fullName evidence="6">TolA protein</fullName>
    </recommendedName>
</protein>
<dbReference type="Pfam" id="PF13103">
    <property type="entry name" value="TonB_2"/>
    <property type="match status" value="1"/>
</dbReference>
<proteinExistence type="predicted"/>
<dbReference type="SUPFAM" id="SSF74653">
    <property type="entry name" value="TolA/TonB C-terminal domain"/>
    <property type="match status" value="1"/>
</dbReference>
<dbReference type="RefSeq" id="WP_157754443.1">
    <property type="nucleotide sequence ID" value="NZ_AP015030.1"/>
</dbReference>
<keyword evidence="3" id="KW-0732">Signal</keyword>
<evidence type="ECO:0000256" key="2">
    <source>
        <dbReference type="SAM" id="MobiDB-lite"/>
    </source>
</evidence>
<dbReference type="EMBL" id="AP015030">
    <property type="protein sequence ID" value="BAW26842.1"/>
    <property type="molecule type" value="Genomic_DNA"/>
</dbReference>
<name>A0A1L7NN29_PSEPU</name>